<evidence type="ECO:0000256" key="1">
    <source>
        <dbReference type="SAM" id="MobiDB-lite"/>
    </source>
</evidence>
<evidence type="ECO:0000313" key="3">
    <source>
        <dbReference type="Proteomes" id="UP000056453"/>
    </source>
</evidence>
<comment type="caution">
    <text evidence="2">The sequence shown here is derived from an EMBL/GenBank/DDBJ whole genome shotgun (WGS) entry which is preliminary data.</text>
</comment>
<dbReference type="Proteomes" id="UP000056453">
    <property type="component" value="Unassembled WGS sequence"/>
</dbReference>
<protein>
    <submittedName>
        <fullName evidence="2">Uncharacterized protein</fullName>
    </submittedName>
</protein>
<keyword evidence="3" id="KW-1185">Reference proteome</keyword>
<gene>
    <name evidence="2" type="ORF">WJ96_24120</name>
</gene>
<evidence type="ECO:0000313" key="2">
    <source>
        <dbReference type="EMBL" id="KVP85312.1"/>
    </source>
</evidence>
<feature type="region of interest" description="Disordered" evidence="1">
    <location>
        <begin position="1"/>
        <end position="41"/>
    </location>
</feature>
<name>A0AAW3MHI5_9BURK</name>
<dbReference type="RefSeq" id="WP_059958057.1">
    <property type="nucleotide sequence ID" value="NZ_LPBJ01000119.1"/>
</dbReference>
<sequence>MTASESNGGSRGETTIARPSRITDLQRSSGEYRAGSKQQRGQCVAADYYMEPQIVISYSPIGNSAIAPPRASIASGRKARVRRNGAQARPTHSSPAIGAPPTRADAGRVRFI</sequence>
<proteinExistence type="predicted"/>
<reference evidence="2 3" key="1">
    <citation type="submission" date="2015-11" db="EMBL/GenBank/DDBJ databases">
        <title>Expanding the genomic diversity of Burkholderia species for the development of highly accurate diagnostics.</title>
        <authorList>
            <person name="Sahl J."/>
            <person name="Keim P."/>
            <person name="Wagner D."/>
        </authorList>
    </citation>
    <scope>NUCLEOTIDE SEQUENCE [LARGE SCALE GENOMIC DNA]</scope>
    <source>
        <strain evidence="2 3">MSMB1808WGS</strain>
    </source>
</reference>
<organism evidence="2 3">
    <name type="scientific">Burkholderia ubonensis</name>
    <dbReference type="NCBI Taxonomy" id="101571"/>
    <lineage>
        <taxon>Bacteria</taxon>
        <taxon>Pseudomonadati</taxon>
        <taxon>Pseudomonadota</taxon>
        <taxon>Betaproteobacteria</taxon>
        <taxon>Burkholderiales</taxon>
        <taxon>Burkholderiaceae</taxon>
        <taxon>Burkholderia</taxon>
        <taxon>Burkholderia cepacia complex</taxon>
    </lineage>
</organism>
<feature type="region of interest" description="Disordered" evidence="1">
    <location>
        <begin position="73"/>
        <end position="112"/>
    </location>
</feature>
<dbReference type="AlphaFoldDB" id="A0AAW3MHI5"/>
<accession>A0AAW3MHI5</accession>
<dbReference type="EMBL" id="LPBJ01000119">
    <property type="protein sequence ID" value="KVP85312.1"/>
    <property type="molecule type" value="Genomic_DNA"/>
</dbReference>